<evidence type="ECO:0000313" key="7">
    <source>
        <dbReference type="Proteomes" id="UP000639643"/>
    </source>
</evidence>
<dbReference type="SMART" id="SM00320">
    <property type="entry name" value="WD40"/>
    <property type="match status" value="2"/>
</dbReference>
<protein>
    <submittedName>
        <fullName evidence="6">WD repeat domain-containing phosphoinositide-interacting protein 4</fullName>
    </submittedName>
</protein>
<dbReference type="AlphaFoldDB" id="A0A8H6J8V8"/>
<dbReference type="PANTHER" id="PTHR11227">
    <property type="entry name" value="WD-REPEAT PROTEIN INTERACTING WITH PHOSPHOINOSIDES WIPI -RELATED"/>
    <property type="match status" value="1"/>
</dbReference>
<evidence type="ECO:0000256" key="3">
    <source>
        <dbReference type="ARBA" id="ARBA00022737"/>
    </source>
</evidence>
<comment type="caution">
    <text evidence="6">The sequence shown here is derived from an EMBL/GenBank/DDBJ whole genome shotgun (WGS) entry which is preliminary data.</text>
</comment>
<evidence type="ECO:0000313" key="6">
    <source>
        <dbReference type="EMBL" id="KAF6808632.1"/>
    </source>
</evidence>
<dbReference type="OrthoDB" id="1667587at2759"/>
<keyword evidence="3" id="KW-0677">Repeat</keyword>
<accession>A0A8H6J8V8</accession>
<evidence type="ECO:0000256" key="2">
    <source>
        <dbReference type="ARBA" id="ARBA00022574"/>
    </source>
</evidence>
<dbReference type="Gene3D" id="2.130.10.10">
    <property type="entry name" value="YVTN repeat-like/Quinoprotein amine dehydrogenase"/>
    <property type="match status" value="1"/>
</dbReference>
<keyword evidence="2" id="KW-0853">WD repeat</keyword>
<dbReference type="EMBL" id="WIGM01000921">
    <property type="protein sequence ID" value="KAF6808632.1"/>
    <property type="molecule type" value="Genomic_DNA"/>
</dbReference>
<evidence type="ECO:0000256" key="1">
    <source>
        <dbReference type="ARBA" id="ARBA00004148"/>
    </source>
</evidence>
<evidence type="ECO:0000256" key="4">
    <source>
        <dbReference type="ARBA" id="ARBA00025740"/>
    </source>
</evidence>
<proteinExistence type="inferred from homology"/>
<dbReference type="InterPro" id="IPR048720">
    <property type="entry name" value="PROPPIN"/>
</dbReference>
<dbReference type="InterPro" id="IPR015943">
    <property type="entry name" value="WD40/YVTN_repeat-like_dom_sf"/>
</dbReference>
<organism evidence="6 7">
    <name type="scientific">Colletotrichum musicola</name>
    <dbReference type="NCBI Taxonomy" id="2175873"/>
    <lineage>
        <taxon>Eukaryota</taxon>
        <taxon>Fungi</taxon>
        <taxon>Dikarya</taxon>
        <taxon>Ascomycota</taxon>
        <taxon>Pezizomycotina</taxon>
        <taxon>Sordariomycetes</taxon>
        <taxon>Hypocreomycetidae</taxon>
        <taxon>Glomerellales</taxon>
        <taxon>Glomerellaceae</taxon>
        <taxon>Colletotrichum</taxon>
        <taxon>Colletotrichum orchidearum species complex</taxon>
    </lineage>
</organism>
<dbReference type="Pfam" id="PF21032">
    <property type="entry name" value="PROPPIN"/>
    <property type="match status" value="1"/>
</dbReference>
<reference evidence="6" key="1">
    <citation type="journal article" date="2020" name="Phytopathology">
        <title>Genome Sequence Resources of Colletotrichum truncatum, C. plurivorum, C. musicola, and C. sojae: Four Species Pathogenic to Soybean (Glycine max).</title>
        <authorList>
            <person name="Rogerio F."/>
            <person name="Boufleur T.R."/>
            <person name="Ciampi-Guillardi M."/>
            <person name="Sukno S.A."/>
            <person name="Thon M.R."/>
            <person name="Massola Junior N.S."/>
            <person name="Baroncelli R."/>
        </authorList>
    </citation>
    <scope>NUCLEOTIDE SEQUENCE</scope>
    <source>
        <strain evidence="6">LFN0074</strain>
    </source>
</reference>
<keyword evidence="7" id="KW-1185">Reference proteome</keyword>
<dbReference type="SUPFAM" id="SSF50978">
    <property type="entry name" value="WD40 repeat-like"/>
    <property type="match status" value="1"/>
</dbReference>
<comment type="similarity">
    <text evidence="4">Belongs to the WD repeat PROPPIN family.</text>
</comment>
<dbReference type="InterPro" id="IPR036322">
    <property type="entry name" value="WD40_repeat_dom_sf"/>
</dbReference>
<feature type="compositionally biased region" description="Low complexity" evidence="5">
    <location>
        <begin position="276"/>
        <end position="291"/>
    </location>
</feature>
<dbReference type="Proteomes" id="UP000639643">
    <property type="component" value="Unassembled WGS sequence"/>
</dbReference>
<comment type="subcellular location">
    <subcellularLocation>
        <location evidence="1">Vacuole membrane</location>
        <topology evidence="1">Peripheral membrane protein</topology>
    </subcellularLocation>
</comment>
<name>A0A8H6J8V8_9PEZI</name>
<evidence type="ECO:0000256" key="5">
    <source>
        <dbReference type="SAM" id="MobiDB-lite"/>
    </source>
</evidence>
<feature type="region of interest" description="Disordered" evidence="5">
    <location>
        <begin position="272"/>
        <end position="293"/>
    </location>
</feature>
<gene>
    <name evidence="6" type="ORF">CMUS01_13842</name>
</gene>
<sequence>MNTRPPIESAPPPVALFVSFNNDASCFSVGLNTGMCIFHTKSCLLKASRDFKAGVGIVEMMETTNYLALVGGGRQPKFSTSKVRILLLSHDRLLTVLQAIIWDDLKGKVAMEISTLMPVRGVRISRNRIVVMLQYSVRVYSFAKPPDLIAKYETTENLQGLCAMSDKIIAFPGRTVGQVNLVDIASGNVSIIPAHSSALKALQLSPDGELLATASDKGTLIRVFATSNSAKVTELRRGVDPANIYSLGFSPEGTKLACTSDKLTLHVFDVPHPQKPSTAPTSPSASVAGSGILAGRPADDGTGRWGFLSKIPLMPRVFSDVYSFANAPFDAGDDLITGGVPPSEQTPHISSPRPQKGVIGWINEDNLVVIGAGHDAKWEKFVITKGDDGRRYLVREGWKRILGAAS</sequence>
<dbReference type="GO" id="GO:0005774">
    <property type="term" value="C:vacuolar membrane"/>
    <property type="evidence" value="ECO:0007669"/>
    <property type="project" value="UniProtKB-SubCell"/>
</dbReference>
<dbReference type="InterPro" id="IPR001680">
    <property type="entry name" value="WD40_rpt"/>
</dbReference>